<evidence type="ECO:0000313" key="10">
    <source>
        <dbReference type="EMBL" id="WGZ91314.1"/>
    </source>
</evidence>
<dbReference type="AlphaFoldDB" id="A0AA95H9J3"/>
<dbReference type="SUPFAM" id="SSF53335">
    <property type="entry name" value="S-adenosyl-L-methionine-dependent methyltransferases"/>
    <property type="match status" value="1"/>
</dbReference>
<evidence type="ECO:0000256" key="4">
    <source>
        <dbReference type="ARBA" id="ARBA00022679"/>
    </source>
</evidence>
<dbReference type="EMBL" id="CP124755">
    <property type="protein sequence ID" value="WGZ91314.1"/>
    <property type="molecule type" value="Genomic_DNA"/>
</dbReference>
<dbReference type="HAMAP" id="MF_00607">
    <property type="entry name" value="16SrRNA_methyltr_A"/>
    <property type="match status" value="1"/>
</dbReference>
<evidence type="ECO:0000256" key="2">
    <source>
        <dbReference type="ARBA" id="ARBA00022552"/>
    </source>
</evidence>
<dbReference type="NCBIfam" id="TIGR00755">
    <property type="entry name" value="ksgA"/>
    <property type="match status" value="1"/>
</dbReference>
<dbReference type="InterPro" id="IPR020598">
    <property type="entry name" value="rRNA_Ade_methylase_Trfase_N"/>
</dbReference>
<feature type="binding site" evidence="7 8">
    <location>
        <position position="15"/>
    </location>
    <ligand>
        <name>S-adenosyl-L-methionine</name>
        <dbReference type="ChEBI" id="CHEBI:59789"/>
    </ligand>
</feature>
<name>A0AA95H9J3_9GAMM</name>
<dbReference type="KEGG" id="tdu:QJT80_02300"/>
<keyword evidence="5 7" id="KW-0949">S-adenosyl-L-methionine</keyword>
<dbReference type="EC" id="2.1.1.182" evidence="7"/>
<dbReference type="PROSITE" id="PS01131">
    <property type="entry name" value="RRNA_A_DIMETH"/>
    <property type="match status" value="1"/>
</dbReference>
<protein>
    <recommendedName>
        <fullName evidence="7">Ribosomal RNA small subunit methyltransferase A</fullName>
        <ecNumber evidence="7">2.1.1.182</ecNumber>
    </recommendedName>
    <alternativeName>
        <fullName evidence="7">16S rRNA (adenine(1518)-N(6)/adenine(1519)-N(6))-dimethyltransferase</fullName>
    </alternativeName>
    <alternativeName>
        <fullName evidence="7">16S rRNA dimethyladenosine transferase</fullName>
    </alternativeName>
    <alternativeName>
        <fullName evidence="7">16S rRNA dimethylase</fullName>
    </alternativeName>
    <alternativeName>
        <fullName evidence="7">S-adenosylmethionine-6-N', N'-adenosyl(rRNA) dimethyltransferase</fullName>
    </alternativeName>
</protein>
<proteinExistence type="inferred from homology"/>
<dbReference type="PANTHER" id="PTHR11727:SF7">
    <property type="entry name" value="DIMETHYLADENOSINE TRANSFERASE-RELATED"/>
    <property type="match status" value="1"/>
</dbReference>
<keyword evidence="1 7" id="KW-0963">Cytoplasm</keyword>
<dbReference type="GO" id="GO:0052908">
    <property type="term" value="F:16S rRNA (adenine(1518)-N(6)/adenine(1519)-N(6))-dimethyltransferase activity"/>
    <property type="evidence" value="ECO:0007669"/>
    <property type="project" value="UniProtKB-EC"/>
</dbReference>
<feature type="binding site" evidence="7 8">
    <location>
        <position position="63"/>
    </location>
    <ligand>
        <name>S-adenosyl-L-methionine</name>
        <dbReference type="ChEBI" id="CHEBI:59789"/>
    </ligand>
</feature>
<keyword evidence="6 7" id="KW-0694">RNA-binding</keyword>
<organism evidence="10">
    <name type="scientific">Candidatus Thiocaldithrix dubininis</name>
    <dbReference type="NCBI Taxonomy" id="3080823"/>
    <lineage>
        <taxon>Bacteria</taxon>
        <taxon>Pseudomonadati</taxon>
        <taxon>Pseudomonadota</taxon>
        <taxon>Gammaproteobacteria</taxon>
        <taxon>Thiotrichales</taxon>
        <taxon>Thiotrichaceae</taxon>
        <taxon>Candidatus Thiocaldithrix</taxon>
    </lineage>
</organism>
<evidence type="ECO:0000256" key="1">
    <source>
        <dbReference type="ARBA" id="ARBA00022490"/>
    </source>
</evidence>
<comment type="function">
    <text evidence="7">Specifically dimethylates two adjacent adenosines (A1518 and A1519) in the loop of a conserved hairpin near the 3'-end of 16S rRNA in the 30S particle. May play a critical role in biogenesis of 30S subunits.</text>
</comment>
<dbReference type="InterPro" id="IPR001737">
    <property type="entry name" value="KsgA/Erm"/>
</dbReference>
<evidence type="ECO:0000256" key="5">
    <source>
        <dbReference type="ARBA" id="ARBA00022691"/>
    </source>
</evidence>
<dbReference type="PANTHER" id="PTHR11727">
    <property type="entry name" value="DIMETHYLADENOSINE TRANSFERASE"/>
    <property type="match status" value="1"/>
</dbReference>
<comment type="subcellular location">
    <subcellularLocation>
        <location evidence="7">Cytoplasm</location>
    </subcellularLocation>
</comment>
<dbReference type="InterPro" id="IPR029063">
    <property type="entry name" value="SAM-dependent_MTases_sf"/>
</dbReference>
<dbReference type="GO" id="GO:0005829">
    <property type="term" value="C:cytosol"/>
    <property type="evidence" value="ECO:0007669"/>
    <property type="project" value="TreeGrafter"/>
</dbReference>
<dbReference type="Gene3D" id="3.40.50.150">
    <property type="entry name" value="Vaccinia Virus protein VP39"/>
    <property type="match status" value="1"/>
</dbReference>
<dbReference type="Pfam" id="PF00398">
    <property type="entry name" value="RrnaAD"/>
    <property type="match status" value="1"/>
</dbReference>
<reference evidence="10" key="2">
    <citation type="submission" date="2023-04" db="EMBL/GenBank/DDBJ databases">
        <authorList>
            <person name="Beletskiy A.V."/>
            <person name="Mardanov A.V."/>
            <person name="Ravin N.V."/>
        </authorList>
    </citation>
    <scope>NUCLEOTIDE SEQUENCE</scope>
    <source>
        <strain evidence="10">GKL-01</strain>
    </source>
</reference>
<feature type="domain" description="Ribosomal RNA adenine methylase transferase N-terminal" evidence="9">
    <location>
        <begin position="22"/>
        <end position="194"/>
    </location>
</feature>
<evidence type="ECO:0000256" key="3">
    <source>
        <dbReference type="ARBA" id="ARBA00022603"/>
    </source>
</evidence>
<dbReference type="SMART" id="SM00650">
    <property type="entry name" value="rADc"/>
    <property type="match status" value="1"/>
</dbReference>
<evidence type="ECO:0000256" key="6">
    <source>
        <dbReference type="ARBA" id="ARBA00022884"/>
    </source>
</evidence>
<dbReference type="InterPro" id="IPR011530">
    <property type="entry name" value="rRNA_adenine_dimethylase"/>
</dbReference>
<keyword evidence="3 7" id="KW-0489">Methyltransferase</keyword>
<comment type="similarity">
    <text evidence="7">Belongs to the class I-like SAM-binding methyltransferase superfamily. rRNA adenine N(6)-methyltransferase family. RsmA subfamily.</text>
</comment>
<feature type="binding site" evidence="7 8">
    <location>
        <position position="88"/>
    </location>
    <ligand>
        <name>S-adenosyl-L-methionine</name>
        <dbReference type="ChEBI" id="CHEBI:59789"/>
    </ligand>
</feature>
<dbReference type="InterPro" id="IPR020596">
    <property type="entry name" value="rRNA_Ade_Mease_Trfase_CS"/>
</dbReference>
<dbReference type="PROSITE" id="PS51689">
    <property type="entry name" value="SAM_RNA_A_N6_MT"/>
    <property type="match status" value="1"/>
</dbReference>
<evidence type="ECO:0000256" key="7">
    <source>
        <dbReference type="HAMAP-Rule" id="MF_00607"/>
    </source>
</evidence>
<accession>A0AA95H9J3</accession>
<keyword evidence="4 7" id="KW-0808">Transferase</keyword>
<comment type="catalytic activity">
    <reaction evidence="7">
        <text>adenosine(1518)/adenosine(1519) in 16S rRNA + 4 S-adenosyl-L-methionine = N(6)-dimethyladenosine(1518)/N(6)-dimethyladenosine(1519) in 16S rRNA + 4 S-adenosyl-L-homocysteine + 4 H(+)</text>
        <dbReference type="Rhea" id="RHEA:19609"/>
        <dbReference type="Rhea" id="RHEA-COMP:10232"/>
        <dbReference type="Rhea" id="RHEA-COMP:10233"/>
        <dbReference type="ChEBI" id="CHEBI:15378"/>
        <dbReference type="ChEBI" id="CHEBI:57856"/>
        <dbReference type="ChEBI" id="CHEBI:59789"/>
        <dbReference type="ChEBI" id="CHEBI:74411"/>
        <dbReference type="ChEBI" id="CHEBI:74493"/>
        <dbReference type="EC" id="2.1.1.182"/>
    </reaction>
</comment>
<evidence type="ECO:0000259" key="9">
    <source>
        <dbReference type="SMART" id="SM00650"/>
    </source>
</evidence>
<reference evidence="10" key="1">
    <citation type="journal article" date="2023" name="Int. J. Mol. Sci.">
        <title>Metagenomics Revealed a New Genus 'Candidatus Thiocaldithrix dubininis' gen. nov., sp. nov. and a New Species 'Candidatus Thiothrix putei' sp. nov. in the Family Thiotrichaceae, Some Members of Which Have Traits of Both Na+- and H+-Motive Energetics.</title>
        <authorList>
            <person name="Ravin N.V."/>
            <person name="Muntyan M.S."/>
            <person name="Smolyakov D.D."/>
            <person name="Rudenko T.S."/>
            <person name="Beletsky A.V."/>
            <person name="Mardanov A.V."/>
            <person name="Grabovich M.Y."/>
        </authorList>
    </citation>
    <scope>NUCLEOTIDE SEQUENCE</scope>
    <source>
        <strain evidence="10">GKL-01</strain>
    </source>
</reference>
<dbReference type="Proteomes" id="UP001300672">
    <property type="component" value="Chromosome"/>
</dbReference>
<sequence length="260" mass="29889">MSHYQHHTKKRFGQHFLTDNSVIERMLQILRLQADDPVIEIGPGSGALTYPLLAQLKHLDVVEIDRDIIAWWQAQTPLQDKLTIHAQDALKLAIPSLQRDTRPLRVVGNLPYNISTPLIFHLLRNRAYIRDMLFMLQKEVVDRITAEPDSEHYGRLSVMVQYYCQPHYVLTVPPTAFSPPPKVDSAVVYLQPWQTPPHLAQDEALFYDLVAQAFSQRRKTLRNTLRGLLSTEQIELAGINPQQRAETLSVEDFVRLSNLL</sequence>
<gene>
    <name evidence="7 10" type="primary">rsmA</name>
    <name evidence="7" type="synonym">ksgA</name>
    <name evidence="10" type="ORF">QJT80_02300</name>
</gene>
<dbReference type="FunFam" id="1.10.8.100:FF:000001">
    <property type="entry name" value="Ribosomal RNA small subunit methyltransferase A"/>
    <property type="match status" value="1"/>
</dbReference>
<keyword evidence="2 7" id="KW-0698">rRNA processing</keyword>
<dbReference type="InterPro" id="IPR023165">
    <property type="entry name" value="rRNA_Ade_diMease-like_C"/>
</dbReference>
<dbReference type="GO" id="GO:0003723">
    <property type="term" value="F:RNA binding"/>
    <property type="evidence" value="ECO:0007669"/>
    <property type="project" value="UniProtKB-UniRule"/>
</dbReference>
<feature type="binding site" evidence="7 8">
    <location>
        <position position="17"/>
    </location>
    <ligand>
        <name>S-adenosyl-L-methionine</name>
        <dbReference type="ChEBI" id="CHEBI:59789"/>
    </ligand>
</feature>
<dbReference type="CDD" id="cd02440">
    <property type="entry name" value="AdoMet_MTases"/>
    <property type="match status" value="1"/>
</dbReference>
<evidence type="ECO:0000256" key="8">
    <source>
        <dbReference type="PROSITE-ProRule" id="PRU01026"/>
    </source>
</evidence>
<feature type="binding site" evidence="7 8">
    <location>
        <position position="109"/>
    </location>
    <ligand>
        <name>S-adenosyl-L-methionine</name>
        <dbReference type="ChEBI" id="CHEBI:59789"/>
    </ligand>
</feature>
<feature type="binding site" evidence="7 8">
    <location>
        <position position="42"/>
    </location>
    <ligand>
        <name>S-adenosyl-L-methionine</name>
        <dbReference type="ChEBI" id="CHEBI:59789"/>
    </ligand>
</feature>
<dbReference type="Gene3D" id="1.10.8.100">
    <property type="entry name" value="Ribosomal RNA adenine dimethylase-like, domain 2"/>
    <property type="match status" value="1"/>
</dbReference>